<evidence type="ECO:0000256" key="1">
    <source>
        <dbReference type="ARBA" id="ARBA00023002"/>
    </source>
</evidence>
<dbReference type="Pfam" id="PF00106">
    <property type="entry name" value="adh_short"/>
    <property type="match status" value="1"/>
</dbReference>
<comment type="caution">
    <text evidence="2">The sequence shown here is derived from an EMBL/GenBank/DDBJ whole genome shotgun (WGS) entry which is preliminary data.</text>
</comment>
<proteinExistence type="predicted"/>
<dbReference type="InterPro" id="IPR002347">
    <property type="entry name" value="SDR_fam"/>
</dbReference>
<organism evidence="2 3">
    <name type="scientific">Chytriomyces confervae</name>
    <dbReference type="NCBI Taxonomy" id="246404"/>
    <lineage>
        <taxon>Eukaryota</taxon>
        <taxon>Fungi</taxon>
        <taxon>Fungi incertae sedis</taxon>
        <taxon>Chytridiomycota</taxon>
        <taxon>Chytridiomycota incertae sedis</taxon>
        <taxon>Chytridiomycetes</taxon>
        <taxon>Chytridiales</taxon>
        <taxon>Chytriomycetaceae</taxon>
        <taxon>Chytriomyces</taxon>
    </lineage>
</organism>
<dbReference type="InterPro" id="IPR052228">
    <property type="entry name" value="Sec_Metab_Biosynth_Oxidored"/>
</dbReference>
<dbReference type="PANTHER" id="PTHR47534">
    <property type="entry name" value="YALI0E05731P"/>
    <property type="match status" value="1"/>
</dbReference>
<evidence type="ECO:0000313" key="3">
    <source>
        <dbReference type="Proteomes" id="UP000320333"/>
    </source>
</evidence>
<evidence type="ECO:0000313" key="2">
    <source>
        <dbReference type="EMBL" id="TPX53511.1"/>
    </source>
</evidence>
<dbReference type="InterPro" id="IPR036291">
    <property type="entry name" value="NAD(P)-bd_dom_sf"/>
</dbReference>
<dbReference type="PANTHER" id="PTHR47534:SF3">
    <property type="entry name" value="ALCOHOL DEHYDROGENASE-LIKE C-TERMINAL DOMAIN-CONTAINING PROTEIN"/>
    <property type="match status" value="1"/>
</dbReference>
<name>A0A507DQ57_9FUNG</name>
<dbReference type="OrthoDB" id="191139at2759"/>
<gene>
    <name evidence="2" type="ORF">CcCBS67573_g09697</name>
</gene>
<dbReference type="AlphaFoldDB" id="A0A507DQ57"/>
<accession>A0A507DQ57</accession>
<dbReference type="EMBL" id="QEAP01000948">
    <property type="protein sequence ID" value="TPX53511.1"/>
    <property type="molecule type" value="Genomic_DNA"/>
</dbReference>
<sequence>MSTAIKVYALIGGTGGTGAAVSRALSHPHAQVTVAGRSATIPAHALDVTSMRQCTRLASEIDPRMAKHGLSGLVLSVGNLNLGLSRVETDEGVEKTFALNYLSKFALINHLMPSLERAKDARVVSIMAGGNGGKFDVDDLQMAKGSYNCISQAIGTGAMIDSMTLHLASRNQTPTSPKFFHLFPGVVNTDNPKNAGFPSIIVSLMKIVMPLIARDPNTVAGEVVELLTSGCRHKERVVSASWIGDCSALQVGAGYGAA</sequence>
<dbReference type="Gene3D" id="3.40.50.720">
    <property type="entry name" value="NAD(P)-binding Rossmann-like Domain"/>
    <property type="match status" value="1"/>
</dbReference>
<dbReference type="SUPFAM" id="SSF51735">
    <property type="entry name" value="NAD(P)-binding Rossmann-fold domains"/>
    <property type="match status" value="1"/>
</dbReference>
<dbReference type="GO" id="GO:0016491">
    <property type="term" value="F:oxidoreductase activity"/>
    <property type="evidence" value="ECO:0007669"/>
    <property type="project" value="UniProtKB-KW"/>
</dbReference>
<keyword evidence="1" id="KW-0560">Oxidoreductase</keyword>
<reference evidence="2 3" key="1">
    <citation type="journal article" date="2019" name="Sci. Rep.">
        <title>Comparative genomics of chytrid fungi reveal insights into the obligate biotrophic and pathogenic lifestyle of Synchytrium endobioticum.</title>
        <authorList>
            <person name="van de Vossenberg B.T.L.H."/>
            <person name="Warris S."/>
            <person name="Nguyen H.D.T."/>
            <person name="van Gent-Pelzer M.P.E."/>
            <person name="Joly D.L."/>
            <person name="van de Geest H.C."/>
            <person name="Bonants P.J.M."/>
            <person name="Smith D.S."/>
            <person name="Levesque C.A."/>
            <person name="van der Lee T.A.J."/>
        </authorList>
    </citation>
    <scope>NUCLEOTIDE SEQUENCE [LARGE SCALE GENOMIC DNA]</scope>
    <source>
        <strain evidence="2 3">CBS 675.73</strain>
    </source>
</reference>
<protein>
    <submittedName>
        <fullName evidence="2">Uncharacterized protein</fullName>
    </submittedName>
</protein>
<dbReference type="STRING" id="246404.A0A507DQ57"/>
<keyword evidence="3" id="KW-1185">Reference proteome</keyword>
<dbReference type="Proteomes" id="UP000320333">
    <property type="component" value="Unassembled WGS sequence"/>
</dbReference>